<sequence length="62" mass="7335">MRVKPTILTSQEELYQCLNSFSMKVLNIRMERQLRNHNKRRTSLRLCIGAQSRTTIPERDGD</sequence>
<evidence type="ECO:0000313" key="1">
    <source>
        <dbReference type="EMBL" id="KHJ81444.1"/>
    </source>
</evidence>
<protein>
    <submittedName>
        <fullName evidence="1">Uncharacterized protein</fullName>
    </submittedName>
</protein>
<dbReference type="AlphaFoldDB" id="A0A0B1S930"/>
<name>A0A0B1S930_OESDE</name>
<gene>
    <name evidence="1" type="ORF">OESDEN_18870</name>
</gene>
<dbReference type="Proteomes" id="UP000053660">
    <property type="component" value="Unassembled WGS sequence"/>
</dbReference>
<keyword evidence="2" id="KW-1185">Reference proteome</keyword>
<proteinExistence type="predicted"/>
<dbReference type="EMBL" id="KN589683">
    <property type="protein sequence ID" value="KHJ81444.1"/>
    <property type="molecule type" value="Genomic_DNA"/>
</dbReference>
<organism evidence="1 2">
    <name type="scientific">Oesophagostomum dentatum</name>
    <name type="common">Nodular worm</name>
    <dbReference type="NCBI Taxonomy" id="61180"/>
    <lineage>
        <taxon>Eukaryota</taxon>
        <taxon>Metazoa</taxon>
        <taxon>Ecdysozoa</taxon>
        <taxon>Nematoda</taxon>
        <taxon>Chromadorea</taxon>
        <taxon>Rhabditida</taxon>
        <taxon>Rhabditina</taxon>
        <taxon>Rhabditomorpha</taxon>
        <taxon>Strongyloidea</taxon>
        <taxon>Strongylidae</taxon>
        <taxon>Oesophagostomum</taxon>
    </lineage>
</organism>
<accession>A0A0B1S930</accession>
<reference evidence="1 2" key="1">
    <citation type="submission" date="2014-03" db="EMBL/GenBank/DDBJ databases">
        <title>Draft genome of the hookworm Oesophagostomum dentatum.</title>
        <authorList>
            <person name="Mitreva M."/>
        </authorList>
    </citation>
    <scope>NUCLEOTIDE SEQUENCE [LARGE SCALE GENOMIC DNA]</scope>
    <source>
        <strain evidence="1 2">OD-Hann</strain>
    </source>
</reference>
<evidence type="ECO:0000313" key="2">
    <source>
        <dbReference type="Proteomes" id="UP000053660"/>
    </source>
</evidence>